<dbReference type="RefSeq" id="WP_140596418.1">
    <property type="nucleotide sequence ID" value="NZ_VFWZ01000008.1"/>
</dbReference>
<gene>
    <name evidence="1" type="ORF">FHK87_21170</name>
</gene>
<name>A0A504J760_9FLAO</name>
<protein>
    <submittedName>
        <fullName evidence="1">Uncharacterized protein</fullName>
    </submittedName>
</protein>
<reference evidence="1 2" key="1">
    <citation type="submission" date="2019-06" db="EMBL/GenBank/DDBJ databases">
        <authorList>
            <person name="Meng X."/>
        </authorList>
    </citation>
    <scope>NUCLEOTIDE SEQUENCE [LARGE SCALE GENOMIC DNA]</scope>
    <source>
        <strain evidence="1 2">M625</strain>
    </source>
</reference>
<evidence type="ECO:0000313" key="1">
    <source>
        <dbReference type="EMBL" id="TPN82939.1"/>
    </source>
</evidence>
<organism evidence="1 2">
    <name type="scientific">Aquimarina algicola</name>
    <dbReference type="NCBI Taxonomy" id="2589995"/>
    <lineage>
        <taxon>Bacteria</taxon>
        <taxon>Pseudomonadati</taxon>
        <taxon>Bacteroidota</taxon>
        <taxon>Flavobacteriia</taxon>
        <taxon>Flavobacteriales</taxon>
        <taxon>Flavobacteriaceae</taxon>
        <taxon>Aquimarina</taxon>
    </lineage>
</organism>
<keyword evidence="2" id="KW-1185">Reference proteome</keyword>
<accession>A0A504J760</accession>
<evidence type="ECO:0000313" key="2">
    <source>
        <dbReference type="Proteomes" id="UP000315540"/>
    </source>
</evidence>
<dbReference type="OrthoDB" id="982906at2"/>
<proteinExistence type="predicted"/>
<dbReference type="AlphaFoldDB" id="A0A504J760"/>
<sequence>MKIRTEFRRMGLQQNAKGIWFIPGINGFGNIDALDQDIDQEWNLAIVEYPTVLQATDGSYILPELAPDTVVGYITGNKGSMTQILTQSGETVLAPTANLSYV</sequence>
<dbReference type="EMBL" id="VFWZ01000008">
    <property type="protein sequence ID" value="TPN82939.1"/>
    <property type="molecule type" value="Genomic_DNA"/>
</dbReference>
<comment type="caution">
    <text evidence="1">The sequence shown here is derived from an EMBL/GenBank/DDBJ whole genome shotgun (WGS) entry which is preliminary data.</text>
</comment>
<dbReference type="Proteomes" id="UP000315540">
    <property type="component" value="Unassembled WGS sequence"/>
</dbReference>